<dbReference type="PANTHER" id="PTHR24348">
    <property type="entry name" value="SERINE/THREONINE-PROTEIN KINASE UNC-51-RELATED"/>
    <property type="match status" value="1"/>
</dbReference>
<dbReference type="InterPro" id="IPR011009">
    <property type="entry name" value="Kinase-like_dom_sf"/>
</dbReference>
<dbReference type="EMBL" id="JAPEUR010000004">
    <property type="protein sequence ID" value="KAJ4329082.1"/>
    <property type="molecule type" value="Genomic_DNA"/>
</dbReference>
<dbReference type="GO" id="GO:0005776">
    <property type="term" value="C:autophagosome"/>
    <property type="evidence" value="ECO:0007669"/>
    <property type="project" value="TreeGrafter"/>
</dbReference>
<dbReference type="SMART" id="SM00220">
    <property type="entry name" value="S_TKc"/>
    <property type="match status" value="1"/>
</dbReference>
<dbReference type="Gene3D" id="3.30.200.20">
    <property type="entry name" value="Phosphorylase Kinase, domain 1"/>
    <property type="match status" value="1"/>
</dbReference>
<proteinExistence type="predicted"/>
<evidence type="ECO:0000256" key="7">
    <source>
        <dbReference type="ARBA" id="ARBA00022777"/>
    </source>
</evidence>
<reference evidence="15" key="1">
    <citation type="submission" date="2022-10" db="EMBL/GenBank/DDBJ databases">
        <title>Tapping the CABI collections for fungal endophytes: first genome assemblies for Collariella, Neodidymelliopsis, Ascochyta clinopodiicola, Didymella pomorum, Didymosphaeria variabile, Neocosmospora piperis and Neocucurbitaria cava.</title>
        <authorList>
            <person name="Hill R."/>
        </authorList>
    </citation>
    <scope>NUCLEOTIDE SEQUENCE</scope>
    <source>
        <strain evidence="15">IMI 366586</strain>
    </source>
</reference>
<dbReference type="Gene3D" id="1.10.510.10">
    <property type="entry name" value="Transferase(Phosphotransferase) domain 1"/>
    <property type="match status" value="1"/>
</dbReference>
<evidence type="ECO:0000256" key="12">
    <source>
        <dbReference type="ARBA" id="ARBA00047899"/>
    </source>
</evidence>
<dbReference type="AlphaFoldDB" id="A0A9W8WMX9"/>
<keyword evidence="3" id="KW-0813">Transport</keyword>
<dbReference type="GO" id="GO:0004674">
    <property type="term" value="F:protein serine/threonine kinase activity"/>
    <property type="evidence" value="ECO:0007669"/>
    <property type="project" value="UniProtKB-KW"/>
</dbReference>
<evidence type="ECO:0000313" key="16">
    <source>
        <dbReference type="Proteomes" id="UP001140502"/>
    </source>
</evidence>
<evidence type="ECO:0000256" key="8">
    <source>
        <dbReference type="ARBA" id="ARBA00022840"/>
    </source>
</evidence>
<keyword evidence="7" id="KW-0418">Kinase</keyword>
<dbReference type="OrthoDB" id="248923at2759"/>
<evidence type="ECO:0000259" key="14">
    <source>
        <dbReference type="PROSITE" id="PS50011"/>
    </source>
</evidence>
<dbReference type="Proteomes" id="UP001140502">
    <property type="component" value="Unassembled WGS sequence"/>
</dbReference>
<comment type="catalytic activity">
    <reaction evidence="13">
        <text>L-seryl-[protein] + ATP = O-phospho-L-seryl-[protein] + ADP + H(+)</text>
        <dbReference type="Rhea" id="RHEA:17989"/>
        <dbReference type="Rhea" id="RHEA-COMP:9863"/>
        <dbReference type="Rhea" id="RHEA-COMP:11604"/>
        <dbReference type="ChEBI" id="CHEBI:15378"/>
        <dbReference type="ChEBI" id="CHEBI:29999"/>
        <dbReference type="ChEBI" id="CHEBI:30616"/>
        <dbReference type="ChEBI" id="CHEBI:83421"/>
        <dbReference type="ChEBI" id="CHEBI:456216"/>
        <dbReference type="EC" id="2.7.11.1"/>
    </reaction>
</comment>
<comment type="subcellular location">
    <subcellularLocation>
        <location evidence="1">Preautophagosomal structure membrane</location>
        <topology evidence="1">Peripheral membrane protein</topology>
    </subcellularLocation>
</comment>
<evidence type="ECO:0000256" key="13">
    <source>
        <dbReference type="ARBA" id="ARBA00048679"/>
    </source>
</evidence>
<keyword evidence="5" id="KW-0808">Transferase</keyword>
<keyword evidence="8" id="KW-0067">ATP-binding</keyword>
<dbReference type="EC" id="2.7.11.1" evidence="2"/>
<dbReference type="PROSITE" id="PS00108">
    <property type="entry name" value="PROTEIN_KINASE_ST"/>
    <property type="match status" value="1"/>
</dbReference>
<evidence type="ECO:0000256" key="5">
    <source>
        <dbReference type="ARBA" id="ARBA00022679"/>
    </source>
</evidence>
<feature type="domain" description="Protein kinase" evidence="14">
    <location>
        <begin position="215"/>
        <end position="506"/>
    </location>
</feature>
<protein>
    <recommendedName>
        <fullName evidence="2">non-specific serine/threonine protein kinase</fullName>
        <ecNumber evidence="2">2.7.11.1</ecNumber>
    </recommendedName>
    <alternativeName>
        <fullName evidence="11">Autophagy-related protein 1</fullName>
    </alternativeName>
</protein>
<dbReference type="InterPro" id="IPR000719">
    <property type="entry name" value="Prot_kinase_dom"/>
</dbReference>
<keyword evidence="10" id="KW-0072">Autophagy</keyword>
<dbReference type="Pfam" id="PF00069">
    <property type="entry name" value="Pkinase"/>
    <property type="match status" value="1"/>
</dbReference>
<dbReference type="GO" id="GO:0034045">
    <property type="term" value="C:phagophore assembly site membrane"/>
    <property type="evidence" value="ECO:0007669"/>
    <property type="project" value="UniProtKB-SubCell"/>
</dbReference>
<keyword evidence="9" id="KW-0653">Protein transport</keyword>
<accession>A0A9W8WMX9</accession>
<keyword evidence="16" id="KW-1185">Reference proteome</keyword>
<evidence type="ECO:0000256" key="11">
    <source>
        <dbReference type="ARBA" id="ARBA00030237"/>
    </source>
</evidence>
<keyword evidence="6" id="KW-0547">Nucleotide-binding</keyword>
<name>A0A9W8WMX9_9HYPO</name>
<dbReference type="PROSITE" id="PS50011">
    <property type="entry name" value="PROTEIN_KINASE_DOM"/>
    <property type="match status" value="1"/>
</dbReference>
<dbReference type="CDD" id="cd00180">
    <property type="entry name" value="PKc"/>
    <property type="match status" value="1"/>
</dbReference>
<dbReference type="GO" id="GO:0000045">
    <property type="term" value="P:autophagosome assembly"/>
    <property type="evidence" value="ECO:0007669"/>
    <property type="project" value="TreeGrafter"/>
</dbReference>
<dbReference type="GO" id="GO:0015031">
    <property type="term" value="P:protein transport"/>
    <property type="evidence" value="ECO:0007669"/>
    <property type="project" value="UniProtKB-KW"/>
</dbReference>
<dbReference type="SUPFAM" id="SSF56112">
    <property type="entry name" value="Protein kinase-like (PK-like)"/>
    <property type="match status" value="1"/>
</dbReference>
<dbReference type="GO" id="GO:0005524">
    <property type="term" value="F:ATP binding"/>
    <property type="evidence" value="ECO:0007669"/>
    <property type="project" value="UniProtKB-KW"/>
</dbReference>
<sequence length="521" mass="57758">MLHQPRPLIHLSQQADHGFREVTDLLDKAAALCRRVTAWSEARASPDSPVALLLFQRAKYLQEAVCCLQTKLLDAKLDPGDYVPTDVVAQLPIVRVQLFEVLNLVDLYAGNPSTGQDGGLNALFASKFILGNDGGACLAFPSLGSDVSQRIMTGLQNLLQTMGIGQAQSISPDEAIRLFNKQRNDINAFFSEIAARLDPRYVHKYQNMEDVPYNHDFSSSISRGSFALVRKVKHRHTGEVLAMKTFFKESDRGQISREIGILEVCDHPNIVKIVEAFTVATEDDEDTINIVMRPWAPFTLQKFLESPEEKRRAQCPWFQPGSLQSFMCICRIMQQLAEAVAYLHRLSIKHKDIKPDNLLLCEPGSIPPRAIVADVGVSKVLVHGGSTKNDDCSYPYLAPEQVDKRESSLRADVWQLGCCFALLLAVSKAGTSGYRRLWTSFSRSGEDCSCQIAGEHGHFIKTFGEICLPGSKVDHEAYLLVSSMLNPAHEARIDIEGVLASIRGLLSQAREGEAEDVTMTE</sequence>
<dbReference type="InterPro" id="IPR045269">
    <property type="entry name" value="Atg1-like"/>
</dbReference>
<evidence type="ECO:0000313" key="15">
    <source>
        <dbReference type="EMBL" id="KAJ4329082.1"/>
    </source>
</evidence>
<comment type="catalytic activity">
    <reaction evidence="12">
        <text>L-threonyl-[protein] + ATP = O-phospho-L-threonyl-[protein] + ADP + H(+)</text>
        <dbReference type="Rhea" id="RHEA:46608"/>
        <dbReference type="Rhea" id="RHEA-COMP:11060"/>
        <dbReference type="Rhea" id="RHEA-COMP:11605"/>
        <dbReference type="ChEBI" id="CHEBI:15378"/>
        <dbReference type="ChEBI" id="CHEBI:30013"/>
        <dbReference type="ChEBI" id="CHEBI:30616"/>
        <dbReference type="ChEBI" id="CHEBI:61977"/>
        <dbReference type="ChEBI" id="CHEBI:456216"/>
        <dbReference type="EC" id="2.7.11.1"/>
    </reaction>
</comment>
<organism evidence="15 16">
    <name type="scientific">Fusarium piperis</name>
    <dbReference type="NCBI Taxonomy" id="1435070"/>
    <lineage>
        <taxon>Eukaryota</taxon>
        <taxon>Fungi</taxon>
        <taxon>Dikarya</taxon>
        <taxon>Ascomycota</taxon>
        <taxon>Pezizomycotina</taxon>
        <taxon>Sordariomycetes</taxon>
        <taxon>Hypocreomycetidae</taxon>
        <taxon>Hypocreales</taxon>
        <taxon>Nectriaceae</taxon>
        <taxon>Fusarium</taxon>
        <taxon>Fusarium solani species complex</taxon>
    </lineage>
</organism>
<comment type="caution">
    <text evidence="15">The sequence shown here is derived from an EMBL/GenBank/DDBJ whole genome shotgun (WGS) entry which is preliminary data.</text>
</comment>
<gene>
    <name evidence="15" type="ORF">N0V84_000440</name>
</gene>
<evidence type="ECO:0000256" key="1">
    <source>
        <dbReference type="ARBA" id="ARBA00004623"/>
    </source>
</evidence>
<evidence type="ECO:0000256" key="2">
    <source>
        <dbReference type="ARBA" id="ARBA00012513"/>
    </source>
</evidence>
<keyword evidence="4" id="KW-0723">Serine/threonine-protein kinase</keyword>
<dbReference type="InterPro" id="IPR008271">
    <property type="entry name" value="Ser/Thr_kinase_AS"/>
</dbReference>
<dbReference type="GO" id="GO:0010506">
    <property type="term" value="P:regulation of autophagy"/>
    <property type="evidence" value="ECO:0007669"/>
    <property type="project" value="InterPro"/>
</dbReference>
<evidence type="ECO:0000256" key="4">
    <source>
        <dbReference type="ARBA" id="ARBA00022527"/>
    </source>
</evidence>
<evidence type="ECO:0000256" key="10">
    <source>
        <dbReference type="ARBA" id="ARBA00023006"/>
    </source>
</evidence>
<dbReference type="GO" id="GO:0005829">
    <property type="term" value="C:cytosol"/>
    <property type="evidence" value="ECO:0007669"/>
    <property type="project" value="TreeGrafter"/>
</dbReference>
<dbReference type="PANTHER" id="PTHR24348:SF22">
    <property type="entry name" value="NON-SPECIFIC SERINE_THREONINE PROTEIN KINASE"/>
    <property type="match status" value="1"/>
</dbReference>
<evidence type="ECO:0000256" key="6">
    <source>
        <dbReference type="ARBA" id="ARBA00022741"/>
    </source>
</evidence>
<evidence type="ECO:0000256" key="9">
    <source>
        <dbReference type="ARBA" id="ARBA00022927"/>
    </source>
</evidence>
<evidence type="ECO:0000256" key="3">
    <source>
        <dbReference type="ARBA" id="ARBA00022448"/>
    </source>
</evidence>